<evidence type="ECO:0000313" key="1">
    <source>
        <dbReference type="EMBL" id="MBJ7595511.1"/>
    </source>
</evidence>
<protein>
    <submittedName>
        <fullName evidence="1">Uncharacterized protein</fullName>
    </submittedName>
</protein>
<dbReference type="RefSeq" id="WP_337312690.1">
    <property type="nucleotide sequence ID" value="NZ_JAEKNS010000123.1"/>
</dbReference>
<sequence length="46" mass="5096">MRKGVDPGDPQQLCLGAKTVETHVRIIFSTLERLGPADGRLLRRHG</sequence>
<evidence type="ECO:0000313" key="2">
    <source>
        <dbReference type="Proteomes" id="UP000606991"/>
    </source>
</evidence>
<gene>
    <name evidence="1" type="ORF">JF886_11765</name>
</gene>
<dbReference type="AlphaFoldDB" id="A0A934JTN7"/>
<proteinExistence type="predicted"/>
<dbReference type="Proteomes" id="UP000606991">
    <property type="component" value="Unassembled WGS sequence"/>
</dbReference>
<dbReference type="EMBL" id="JAEKNS010000123">
    <property type="protein sequence ID" value="MBJ7595511.1"/>
    <property type="molecule type" value="Genomic_DNA"/>
</dbReference>
<comment type="caution">
    <text evidence="1">The sequence shown here is derived from an EMBL/GenBank/DDBJ whole genome shotgun (WGS) entry which is preliminary data.</text>
</comment>
<organism evidence="1 2">
    <name type="scientific">Candidatus Aeolococcus gillhamiae</name>
    <dbReference type="NCBI Taxonomy" id="3127015"/>
    <lineage>
        <taxon>Bacteria</taxon>
        <taxon>Bacillati</taxon>
        <taxon>Candidatus Dormiibacterota</taxon>
        <taxon>Candidatus Dormibacteria</taxon>
        <taxon>Candidatus Aeolococcales</taxon>
        <taxon>Candidatus Aeolococcaceae</taxon>
        <taxon>Candidatus Aeolococcus</taxon>
    </lineage>
</organism>
<name>A0A934JTN7_9BACT</name>
<accession>A0A934JTN7</accession>
<reference evidence="1 2" key="1">
    <citation type="submission" date="2020-10" db="EMBL/GenBank/DDBJ databases">
        <title>Ca. Dormibacterota MAGs.</title>
        <authorList>
            <person name="Montgomery K."/>
        </authorList>
    </citation>
    <scope>NUCLEOTIDE SEQUENCE [LARGE SCALE GENOMIC DNA]</scope>
    <source>
        <strain evidence="1">SC8812_S17_18</strain>
    </source>
</reference>